<comment type="caution">
    <text evidence="9">The sequence shown here is derived from an EMBL/GenBank/DDBJ whole genome shotgun (WGS) entry which is preliminary data.</text>
</comment>
<protein>
    <recommendedName>
        <fullName evidence="2 6">Polyribonucleotide nucleotidyltransferase</fullName>
        <ecNumber evidence="2 6">2.7.7.8</ecNumber>
    </recommendedName>
</protein>
<dbReference type="InterPro" id="IPR012162">
    <property type="entry name" value="PNPase"/>
</dbReference>
<comment type="similarity">
    <text evidence="1">Belongs to the polyribonucleotide nucleotidyltransferase family.</text>
</comment>
<feature type="domain" description="S1 motif" evidence="8">
    <location>
        <begin position="507"/>
        <end position="575"/>
    </location>
</feature>
<dbReference type="SUPFAM" id="SSF46915">
    <property type="entry name" value="Polynucleotide phosphorylase/guanosine pentaphosphate synthase (PNPase/GPSI), domain 3"/>
    <property type="match status" value="1"/>
</dbReference>
<dbReference type="EC" id="2.7.7.8" evidence="2 6"/>
<name>A0ABV6Z6J9_UNCC1</name>
<evidence type="ECO:0000313" key="10">
    <source>
        <dbReference type="Proteomes" id="UP001594351"/>
    </source>
</evidence>
<dbReference type="EMBL" id="JBHPBY010000704">
    <property type="protein sequence ID" value="MFC1854067.1"/>
    <property type="molecule type" value="Genomic_DNA"/>
</dbReference>
<dbReference type="InterPro" id="IPR036456">
    <property type="entry name" value="PNPase_PH_RNA-bd_sf"/>
</dbReference>
<dbReference type="SMART" id="SM00316">
    <property type="entry name" value="S1"/>
    <property type="match status" value="1"/>
</dbReference>
<dbReference type="InterPro" id="IPR003029">
    <property type="entry name" value="S1_domain"/>
</dbReference>
<dbReference type="PROSITE" id="PS50126">
    <property type="entry name" value="S1"/>
    <property type="match status" value="1"/>
</dbReference>
<evidence type="ECO:0000256" key="5">
    <source>
        <dbReference type="ARBA" id="ARBA00022884"/>
    </source>
</evidence>
<dbReference type="Pfam" id="PF00013">
    <property type="entry name" value="KH_1"/>
    <property type="match status" value="1"/>
</dbReference>
<keyword evidence="10" id="KW-1185">Reference proteome</keyword>
<evidence type="ECO:0000256" key="2">
    <source>
        <dbReference type="ARBA" id="ARBA00012416"/>
    </source>
</evidence>
<accession>A0ABV6Z6J9</accession>
<dbReference type="PROSITE" id="PS50084">
    <property type="entry name" value="KH_TYPE_1"/>
    <property type="match status" value="1"/>
</dbReference>
<evidence type="ECO:0000259" key="8">
    <source>
        <dbReference type="PROSITE" id="PS50126"/>
    </source>
</evidence>
<dbReference type="Gene3D" id="3.30.1370.10">
    <property type="entry name" value="K Homology domain, type 1"/>
    <property type="match status" value="1"/>
</dbReference>
<dbReference type="Pfam" id="PF01138">
    <property type="entry name" value="RNase_PH"/>
    <property type="match status" value="1"/>
</dbReference>
<dbReference type="PANTHER" id="PTHR11252:SF0">
    <property type="entry name" value="POLYRIBONUCLEOTIDE NUCLEOTIDYLTRANSFERASE 1, MITOCHONDRIAL"/>
    <property type="match status" value="1"/>
</dbReference>
<evidence type="ECO:0000256" key="4">
    <source>
        <dbReference type="ARBA" id="ARBA00022695"/>
    </source>
</evidence>
<evidence type="ECO:0000256" key="7">
    <source>
        <dbReference type="PROSITE-ProRule" id="PRU00117"/>
    </source>
</evidence>
<gene>
    <name evidence="9" type="primary">pnp</name>
    <name evidence="9" type="ORF">ACFL27_28120</name>
</gene>
<dbReference type="PANTHER" id="PTHR11252">
    <property type="entry name" value="POLYRIBONUCLEOTIDE NUCLEOTIDYLTRANSFERASE"/>
    <property type="match status" value="1"/>
</dbReference>
<dbReference type="InterPro" id="IPR004088">
    <property type="entry name" value="KH_dom_type_1"/>
</dbReference>
<dbReference type="SUPFAM" id="SSF55666">
    <property type="entry name" value="Ribonuclease PH domain 2-like"/>
    <property type="match status" value="2"/>
</dbReference>
<dbReference type="InterPro" id="IPR015847">
    <property type="entry name" value="ExoRNase_PH_dom2"/>
</dbReference>
<dbReference type="InterPro" id="IPR012340">
    <property type="entry name" value="NA-bd_OB-fold"/>
</dbReference>
<organism evidence="9 10">
    <name type="scientific">candidate division CSSED10-310 bacterium</name>
    <dbReference type="NCBI Taxonomy" id="2855610"/>
    <lineage>
        <taxon>Bacteria</taxon>
        <taxon>Bacteria division CSSED10-310</taxon>
    </lineage>
</organism>
<dbReference type="NCBIfam" id="TIGR03591">
    <property type="entry name" value="polynuc_phos"/>
    <property type="match status" value="1"/>
</dbReference>
<proteinExistence type="inferred from homology"/>
<dbReference type="InterPro" id="IPR036612">
    <property type="entry name" value="KH_dom_type_1_sf"/>
</dbReference>
<dbReference type="GO" id="GO:0004654">
    <property type="term" value="F:polyribonucleotide nucleotidyltransferase activity"/>
    <property type="evidence" value="ECO:0007669"/>
    <property type="project" value="UniProtKB-EC"/>
</dbReference>
<keyword evidence="5 7" id="KW-0694">RNA-binding</keyword>
<reference evidence="9 10" key="1">
    <citation type="submission" date="2024-09" db="EMBL/GenBank/DDBJ databases">
        <title>Laminarin stimulates single cell rates of sulfate reduction while oxygen inhibits transcriptomic activity in coastal marine sediment.</title>
        <authorList>
            <person name="Lindsay M."/>
            <person name="Orcutt B."/>
            <person name="Emerson D."/>
            <person name="Stepanauskas R."/>
            <person name="D'Angelo T."/>
        </authorList>
    </citation>
    <scope>NUCLEOTIDE SEQUENCE [LARGE SCALE GENOMIC DNA]</scope>
    <source>
        <strain evidence="9">SAG AM-311-K15</strain>
    </source>
</reference>
<dbReference type="Proteomes" id="UP001594351">
    <property type="component" value="Unassembled WGS sequence"/>
</dbReference>
<feature type="non-terminal residue" evidence="9">
    <location>
        <position position="1"/>
    </location>
</feature>
<dbReference type="Pfam" id="PF00575">
    <property type="entry name" value="S1"/>
    <property type="match status" value="1"/>
</dbReference>
<dbReference type="SUPFAM" id="SSF50249">
    <property type="entry name" value="Nucleic acid-binding proteins"/>
    <property type="match status" value="1"/>
</dbReference>
<evidence type="ECO:0000313" key="9">
    <source>
        <dbReference type="EMBL" id="MFC1854067.1"/>
    </source>
</evidence>
<dbReference type="Gene3D" id="3.30.230.70">
    <property type="entry name" value="GHMP Kinase, N-terminal domain"/>
    <property type="match status" value="2"/>
</dbReference>
<evidence type="ECO:0000256" key="6">
    <source>
        <dbReference type="NCBIfam" id="TIGR03591"/>
    </source>
</evidence>
<dbReference type="InterPro" id="IPR027408">
    <property type="entry name" value="PNPase/RNase_PH_dom_sf"/>
</dbReference>
<dbReference type="InterPro" id="IPR004087">
    <property type="entry name" value="KH_dom"/>
</dbReference>
<keyword evidence="3 9" id="KW-0808">Transferase</keyword>
<dbReference type="NCBIfam" id="NF008805">
    <property type="entry name" value="PRK11824.1"/>
    <property type="match status" value="1"/>
</dbReference>
<dbReference type="SUPFAM" id="SSF54211">
    <property type="entry name" value="Ribosomal protein S5 domain 2-like"/>
    <property type="match status" value="1"/>
</dbReference>
<dbReference type="InterPro" id="IPR020568">
    <property type="entry name" value="Ribosomal_Su5_D2-typ_SF"/>
</dbReference>
<dbReference type="SMART" id="SM00322">
    <property type="entry name" value="KH"/>
    <property type="match status" value="1"/>
</dbReference>
<dbReference type="CDD" id="cd02393">
    <property type="entry name" value="KH-I_PNPase"/>
    <property type="match status" value="1"/>
</dbReference>
<sequence>VLSADPQADPALLSILGASVALQLSDIPWNGPIIGVRAALLQDKLVLFPSLTTLDQAKLNLMVTLGENGLVMVEGGAREVSEAELVEALILAQEATQKPLQEIKKWCQDLCPGKRSLAEAEPEDKELVQQIQDLVEQPLRSLFGTKMTKLKRKSHYHALIEKAIQHCGNETAERSGAIKNIIEQKYHQLLRELTLEKGYRLDSRKYTEIRPITCEVGWLPRTHGSAIFTRGETQALVSCSLGTSRDEQIVETLYGVEKHRFMLHYNFPPFSVGEVRPQRGPGRREIGHGALAARALEPLLPPHNNFPYTVRIVSDIAESNGSSSMATVCGACLSLLDAGVPITQPVAGIAMGLIKRGDDIVILSDILGDEDHFGDMDFKVAGTEYGITAVQMDNKLGALKKEILEDALAQALRGRLHILAEMRKVIQTDQVEISPRAPRVLTLKIRQNKIRDLIGPGGKHIQEIQADTKTRIEVDDAGRVNIYAENLQGAQIAMNRVKQLTEEPEVGKVYQGVVVSVKHFGVFVKIFANTEGLVHISELDIPAAKKIEEVYHSNDAITVRVQGVDEKGRIKLSQKAARS</sequence>
<keyword evidence="4 9" id="KW-0548">Nucleotidyltransferase</keyword>
<evidence type="ECO:0000256" key="3">
    <source>
        <dbReference type="ARBA" id="ARBA00022679"/>
    </source>
</evidence>
<dbReference type="CDD" id="cd11364">
    <property type="entry name" value="RNase_PH_PNPase_2"/>
    <property type="match status" value="1"/>
</dbReference>
<evidence type="ECO:0000256" key="1">
    <source>
        <dbReference type="ARBA" id="ARBA00007404"/>
    </source>
</evidence>
<dbReference type="SUPFAM" id="SSF54791">
    <property type="entry name" value="Eukaryotic type KH-domain (KH-domain type I)"/>
    <property type="match status" value="1"/>
</dbReference>
<dbReference type="InterPro" id="IPR001247">
    <property type="entry name" value="ExoRNase_PH_dom1"/>
</dbReference>
<dbReference type="InterPro" id="IPR036345">
    <property type="entry name" value="ExoRNase_PH_dom2_sf"/>
</dbReference>
<dbReference type="Pfam" id="PF03725">
    <property type="entry name" value="RNase_PH_C"/>
    <property type="match status" value="1"/>
</dbReference>
<dbReference type="Gene3D" id="2.40.50.140">
    <property type="entry name" value="Nucleic acid-binding proteins"/>
    <property type="match status" value="1"/>
</dbReference>